<protein>
    <submittedName>
        <fullName evidence="1">Uncharacterized protein</fullName>
    </submittedName>
</protein>
<dbReference type="AlphaFoldDB" id="A0AA39S572"/>
<comment type="caution">
    <text evidence="1">The sequence shown here is derived from an EMBL/GenBank/DDBJ whole genome shotgun (WGS) entry which is preliminary data.</text>
</comment>
<keyword evidence="2" id="KW-1185">Reference proteome</keyword>
<dbReference type="Proteomes" id="UP001168877">
    <property type="component" value="Unassembled WGS sequence"/>
</dbReference>
<evidence type="ECO:0000313" key="1">
    <source>
        <dbReference type="EMBL" id="KAK0584420.1"/>
    </source>
</evidence>
<accession>A0AA39S572</accession>
<evidence type="ECO:0000313" key="2">
    <source>
        <dbReference type="Proteomes" id="UP001168877"/>
    </source>
</evidence>
<proteinExistence type="predicted"/>
<reference evidence="1" key="1">
    <citation type="journal article" date="2022" name="Plant J.">
        <title>Strategies of tolerance reflected in two North American maple genomes.</title>
        <authorList>
            <person name="McEvoy S.L."/>
            <person name="Sezen U.U."/>
            <person name="Trouern-Trend A."/>
            <person name="McMahon S.M."/>
            <person name="Schaberg P.G."/>
            <person name="Yang J."/>
            <person name="Wegrzyn J.L."/>
            <person name="Swenson N.G."/>
        </authorList>
    </citation>
    <scope>NUCLEOTIDE SEQUENCE</scope>
    <source>
        <strain evidence="1">NS2018</strain>
    </source>
</reference>
<gene>
    <name evidence="1" type="ORF">LWI29_012958</name>
</gene>
<name>A0AA39S572_ACESA</name>
<sequence length="132" mass="14943">MTFGYLCAPFSWSLIFHRVCGIRGCDLRILMCSILLESYFCTSSAVSEPSSSHHHLLQHPNHSRRHHSNTKPTEITPLFLVLVITMSEDCQGFGQSMALSPPQFQEEDQTDEDFFGKLVDEDDSSGCWIWGS</sequence>
<reference evidence="1" key="2">
    <citation type="submission" date="2023-06" db="EMBL/GenBank/DDBJ databases">
        <authorList>
            <person name="Swenson N.G."/>
            <person name="Wegrzyn J.L."/>
            <person name="Mcevoy S.L."/>
        </authorList>
    </citation>
    <scope>NUCLEOTIDE SEQUENCE</scope>
    <source>
        <strain evidence="1">NS2018</strain>
        <tissue evidence="1">Leaf</tissue>
    </source>
</reference>
<organism evidence="1 2">
    <name type="scientific">Acer saccharum</name>
    <name type="common">Sugar maple</name>
    <dbReference type="NCBI Taxonomy" id="4024"/>
    <lineage>
        <taxon>Eukaryota</taxon>
        <taxon>Viridiplantae</taxon>
        <taxon>Streptophyta</taxon>
        <taxon>Embryophyta</taxon>
        <taxon>Tracheophyta</taxon>
        <taxon>Spermatophyta</taxon>
        <taxon>Magnoliopsida</taxon>
        <taxon>eudicotyledons</taxon>
        <taxon>Gunneridae</taxon>
        <taxon>Pentapetalae</taxon>
        <taxon>rosids</taxon>
        <taxon>malvids</taxon>
        <taxon>Sapindales</taxon>
        <taxon>Sapindaceae</taxon>
        <taxon>Hippocastanoideae</taxon>
        <taxon>Acereae</taxon>
        <taxon>Acer</taxon>
    </lineage>
</organism>
<dbReference type="EMBL" id="JAUESC010000383">
    <property type="protein sequence ID" value="KAK0584420.1"/>
    <property type="molecule type" value="Genomic_DNA"/>
</dbReference>